<dbReference type="Proteomes" id="UP000281955">
    <property type="component" value="Unassembled WGS sequence"/>
</dbReference>
<comment type="caution">
    <text evidence="1">The sequence shown here is derived from an EMBL/GenBank/DDBJ whole genome shotgun (WGS) entry which is preliminary data.</text>
</comment>
<evidence type="ECO:0008006" key="3">
    <source>
        <dbReference type="Google" id="ProtNLM"/>
    </source>
</evidence>
<dbReference type="Gene3D" id="3.40.50.300">
    <property type="entry name" value="P-loop containing nucleotide triphosphate hydrolases"/>
    <property type="match status" value="1"/>
</dbReference>
<dbReference type="RefSeq" id="WP_121193224.1">
    <property type="nucleotide sequence ID" value="NZ_RBWV01000011.1"/>
</dbReference>
<protein>
    <recommendedName>
        <fullName evidence="3">Sulfotransferase family protein</fullName>
    </recommendedName>
</protein>
<dbReference type="InParanoid" id="A0A420XQ88"/>
<accession>A0A420XQ88</accession>
<sequence length="392" mass="42112">MASRIVLHIGQQKSGTTYLQHGLAQRAEPAAAAGLRYPVPPTGERHVPNHHQRAFYGLLPGEFGYVSDTHAAQARTDWEWLAEQVRAEPGPVLLSSEALAFLRPSAVRRVVDELGVSDVSVLVTARDLARNLGSAWQQTVRGGTAVTFEEFLEVRSRDRDRLAEADAADAVSAPWRAYDLASLFERWGAVVGSDRVTLVTSGAGAPDVLWRRYLEATGVPGLAGLPTPVLTVQQAHLGLTWPETVLLSELNTAIDAAGIGLRNSRVLREAVVVDGFLAAGERGRKVGLPATWAQQVAEWASADVAALRQAGVRVVGDLDDLTPTSRDSVAPSGEEVARAASAAVLAAGRAKLFTRVTPVVLTPRQRAERFVRRRLLRQPPRSWAPPADGPTA</sequence>
<dbReference type="AlphaFoldDB" id="A0A420XQ88"/>
<gene>
    <name evidence="1" type="ORF">CLV35_1925</name>
</gene>
<dbReference type="SUPFAM" id="SSF52540">
    <property type="entry name" value="P-loop containing nucleoside triphosphate hydrolases"/>
    <property type="match status" value="1"/>
</dbReference>
<organism evidence="1 2">
    <name type="scientific">Motilibacter peucedani</name>
    <dbReference type="NCBI Taxonomy" id="598650"/>
    <lineage>
        <taxon>Bacteria</taxon>
        <taxon>Bacillati</taxon>
        <taxon>Actinomycetota</taxon>
        <taxon>Actinomycetes</taxon>
        <taxon>Motilibacterales</taxon>
        <taxon>Motilibacteraceae</taxon>
        <taxon>Motilibacter</taxon>
    </lineage>
</organism>
<evidence type="ECO:0000313" key="1">
    <source>
        <dbReference type="EMBL" id="RKS75458.1"/>
    </source>
</evidence>
<proteinExistence type="predicted"/>
<dbReference type="EMBL" id="RBWV01000011">
    <property type="protein sequence ID" value="RKS75458.1"/>
    <property type="molecule type" value="Genomic_DNA"/>
</dbReference>
<evidence type="ECO:0000313" key="2">
    <source>
        <dbReference type="Proteomes" id="UP000281955"/>
    </source>
</evidence>
<dbReference type="InterPro" id="IPR027417">
    <property type="entry name" value="P-loop_NTPase"/>
</dbReference>
<dbReference type="OrthoDB" id="5144031at2"/>
<keyword evidence="2" id="KW-1185">Reference proteome</keyword>
<reference evidence="1 2" key="1">
    <citation type="submission" date="2018-10" db="EMBL/GenBank/DDBJ databases">
        <title>Genomic Encyclopedia of Archaeal and Bacterial Type Strains, Phase II (KMG-II): from individual species to whole genera.</title>
        <authorList>
            <person name="Goeker M."/>
        </authorList>
    </citation>
    <scope>NUCLEOTIDE SEQUENCE [LARGE SCALE GENOMIC DNA]</scope>
    <source>
        <strain evidence="1 2">RP-AC37</strain>
    </source>
</reference>
<name>A0A420XQ88_9ACTN</name>